<dbReference type="Pfam" id="PF13450">
    <property type="entry name" value="NAD_binding_8"/>
    <property type="match status" value="1"/>
</dbReference>
<keyword evidence="3" id="KW-0285">Flavoprotein</keyword>
<dbReference type="InterPro" id="IPR036188">
    <property type="entry name" value="FAD/NAD-bd_sf"/>
</dbReference>
<dbReference type="EMBL" id="GDKF01007697">
    <property type="protein sequence ID" value="JAT70925.1"/>
    <property type="molecule type" value="Transcribed_RNA"/>
</dbReference>
<dbReference type="PANTHER" id="PTHR15944">
    <property type="entry name" value="FARNESYLCYSTEINE LYASE"/>
    <property type="match status" value="1"/>
</dbReference>
<name>A0A1D1ZW00_AUXPR</name>
<reference evidence="10" key="1">
    <citation type="submission" date="2015-08" db="EMBL/GenBank/DDBJ databases">
        <authorList>
            <person name="Babu N.S."/>
            <person name="Beckwith C.J."/>
            <person name="Beseler K.G."/>
            <person name="Brison A."/>
            <person name="Carone J.V."/>
            <person name="Caskin T.P."/>
            <person name="Diamond M."/>
            <person name="Durham M.E."/>
            <person name="Foxe J.M."/>
            <person name="Go M."/>
            <person name="Henderson B.A."/>
            <person name="Jones I.B."/>
            <person name="McGettigan J.A."/>
            <person name="Micheletti S.J."/>
            <person name="Nasrallah M.E."/>
            <person name="Ortiz D."/>
            <person name="Piller C.R."/>
            <person name="Privatt S.R."/>
            <person name="Schneider S.L."/>
            <person name="Sharp S."/>
            <person name="Smith T.C."/>
            <person name="Stanton J.D."/>
            <person name="Ullery H.E."/>
            <person name="Wilson R.J."/>
            <person name="Serrano M.G."/>
            <person name="Buck G."/>
            <person name="Lee V."/>
            <person name="Wang Y."/>
            <person name="Carvalho R."/>
            <person name="Voegtly L."/>
            <person name="Shi R."/>
            <person name="Duckworth R."/>
            <person name="Johnson A."/>
            <person name="Loviza R."/>
            <person name="Walstead R."/>
            <person name="Shah Z."/>
            <person name="Kiflezghi M."/>
            <person name="Wade K."/>
            <person name="Ball S.L."/>
            <person name="Bradley K.W."/>
            <person name="Asai D.J."/>
            <person name="Bowman C.A."/>
            <person name="Russell D.A."/>
            <person name="Pope W.H."/>
            <person name="Jacobs-Sera D."/>
            <person name="Hendrix R.W."/>
            <person name="Hatfull G.F."/>
        </authorList>
    </citation>
    <scope>NUCLEOTIDE SEQUENCE</scope>
</reference>
<dbReference type="InterPro" id="IPR017046">
    <property type="entry name" value="Prenylcysteine_Oxase1"/>
</dbReference>
<dbReference type="SUPFAM" id="SSF51905">
    <property type="entry name" value="FAD/NAD(P)-binding domain"/>
    <property type="match status" value="1"/>
</dbReference>
<evidence type="ECO:0000256" key="1">
    <source>
        <dbReference type="ARBA" id="ARBA00001974"/>
    </source>
</evidence>
<protein>
    <recommendedName>
        <fullName evidence="9">Prenylcysteine lyase domain-containing protein</fullName>
    </recommendedName>
</protein>
<organism evidence="10">
    <name type="scientific">Auxenochlorella protothecoides</name>
    <name type="common">Green microalga</name>
    <name type="synonym">Chlorella protothecoides</name>
    <dbReference type="NCBI Taxonomy" id="3075"/>
    <lineage>
        <taxon>Eukaryota</taxon>
        <taxon>Viridiplantae</taxon>
        <taxon>Chlorophyta</taxon>
        <taxon>core chlorophytes</taxon>
        <taxon>Trebouxiophyceae</taxon>
        <taxon>Chlorellales</taxon>
        <taxon>Chlorellaceae</taxon>
        <taxon>Auxenochlorella</taxon>
    </lineage>
</organism>
<proteinExistence type="inferred from homology"/>
<dbReference type="PANTHER" id="PTHR15944:SF0">
    <property type="entry name" value="PRENYLCYSTEINE LYASE DOMAIN-CONTAINING PROTEIN"/>
    <property type="match status" value="1"/>
</dbReference>
<evidence type="ECO:0000313" key="10">
    <source>
        <dbReference type="EMBL" id="JAT70925.1"/>
    </source>
</evidence>
<keyword evidence="4 8" id="KW-0732">Signal</keyword>
<feature type="domain" description="Prenylcysteine lyase" evidence="9">
    <location>
        <begin position="126"/>
        <end position="479"/>
    </location>
</feature>
<keyword evidence="6" id="KW-0560">Oxidoreductase</keyword>
<keyword evidence="5" id="KW-0274">FAD</keyword>
<accession>A0A1D1ZW00</accession>
<comment type="similarity">
    <text evidence="2">Belongs to the prenylcysteine oxidase family.</text>
</comment>
<dbReference type="GO" id="GO:0030328">
    <property type="term" value="P:prenylcysteine catabolic process"/>
    <property type="evidence" value="ECO:0007669"/>
    <property type="project" value="InterPro"/>
</dbReference>
<evidence type="ECO:0000256" key="4">
    <source>
        <dbReference type="ARBA" id="ARBA00022729"/>
    </source>
</evidence>
<dbReference type="Pfam" id="PF07156">
    <property type="entry name" value="Prenylcys_lyase"/>
    <property type="match status" value="1"/>
</dbReference>
<feature type="chain" id="PRO_5008901249" description="Prenylcysteine lyase domain-containing protein" evidence="8">
    <location>
        <begin position="28"/>
        <end position="483"/>
    </location>
</feature>
<sequence length="483" mass="50745">MGPAGATQHLGLLALLIGLQCMVCASSGPHIGVVGAGIGGAASAHWIRSLLGDQVQITVFERSTSVGGRTSTTPIGNASVDTAFDQVAHHSQYIRELADSQGLTVIGHIGVLPPAIFDGRSLVWAESPWWLVNLVKAVWRWGLNPWLLQRYSAQFWDRFSAVYELQTQGQAYDSPEDLLRAAGVYDDSQVTLFEAVEAALGEGGWGTDLFKTEVVGAITRGAYGQTSLQLNALSGAAALLAVTDPGGFSIEGGFPGLASALLDSANASLHLGAEVRSIARSPGSDRLQLAWADAAAGGGAAIAAQSGDFDGIILAAPLEGSQLDLAGVPDLAPRFPRSFVSTVTTLVRGRVRASYFGQPAATQLQYGRVLVTADSPVPFSSLAKVQLAPGQPSLWRLTSPKTLSHAWLSIVFEAGWQVADATTWAAYPRSDPPEDFSPFLLARGLWYNNALESVAGSLEAAAMSALNTALLVKRDVKARLDGT</sequence>
<dbReference type="GO" id="GO:0001735">
    <property type="term" value="F:prenylcysteine oxidase activity"/>
    <property type="evidence" value="ECO:0007669"/>
    <property type="project" value="InterPro"/>
</dbReference>
<dbReference type="InterPro" id="IPR010795">
    <property type="entry name" value="Prenylcys_lyase"/>
</dbReference>
<evidence type="ECO:0000256" key="7">
    <source>
        <dbReference type="ARBA" id="ARBA00023180"/>
    </source>
</evidence>
<evidence type="ECO:0000256" key="2">
    <source>
        <dbReference type="ARBA" id="ARBA00009967"/>
    </source>
</evidence>
<feature type="signal peptide" evidence="8">
    <location>
        <begin position="1"/>
        <end position="27"/>
    </location>
</feature>
<dbReference type="Gene3D" id="3.50.50.60">
    <property type="entry name" value="FAD/NAD(P)-binding domain"/>
    <property type="match status" value="1"/>
</dbReference>
<evidence type="ECO:0000256" key="6">
    <source>
        <dbReference type="ARBA" id="ARBA00023002"/>
    </source>
</evidence>
<evidence type="ECO:0000256" key="8">
    <source>
        <dbReference type="SAM" id="SignalP"/>
    </source>
</evidence>
<keyword evidence="7" id="KW-0325">Glycoprotein</keyword>
<evidence type="ECO:0000256" key="5">
    <source>
        <dbReference type="ARBA" id="ARBA00022827"/>
    </source>
</evidence>
<gene>
    <name evidence="10" type="ORF">g.14790</name>
</gene>
<comment type="cofactor">
    <cofactor evidence="1">
        <name>FAD</name>
        <dbReference type="ChEBI" id="CHEBI:57692"/>
    </cofactor>
</comment>
<evidence type="ECO:0000259" key="9">
    <source>
        <dbReference type="Pfam" id="PF07156"/>
    </source>
</evidence>
<evidence type="ECO:0000256" key="3">
    <source>
        <dbReference type="ARBA" id="ARBA00022630"/>
    </source>
</evidence>
<dbReference type="GO" id="GO:0030327">
    <property type="term" value="P:prenylated protein catabolic process"/>
    <property type="evidence" value="ECO:0007669"/>
    <property type="project" value="TreeGrafter"/>
</dbReference>
<dbReference type="AlphaFoldDB" id="A0A1D1ZW00"/>